<dbReference type="Proteomes" id="UP000325315">
    <property type="component" value="Unassembled WGS sequence"/>
</dbReference>
<dbReference type="EMBL" id="SMMG02000003">
    <property type="protein sequence ID" value="KAA3479802.1"/>
    <property type="molecule type" value="Genomic_DNA"/>
</dbReference>
<gene>
    <name evidence="1" type="ORF">EPI10_020284</name>
</gene>
<sequence>MWERGRLARNNIRERLGRSVANREWWTRFPDYSLQHLNHNTLGNQMADGLRREASFRLIVDWAVETDFEKRVKTVWNSSNMELPRKLELLGRSLIEWSRMNKEKKHKRREELTLRLNQLNEKDPDDDHLAEITEVKLTLNMEADKEEIYWEQRARAN</sequence>
<reference evidence="2" key="1">
    <citation type="journal article" date="2019" name="Plant Biotechnol. J.">
        <title>Genome sequencing of the Australian wild diploid species Gossypium australe highlights disease resistance and delayed gland morphogenesis.</title>
        <authorList>
            <person name="Cai Y."/>
            <person name="Cai X."/>
            <person name="Wang Q."/>
            <person name="Wang P."/>
            <person name="Zhang Y."/>
            <person name="Cai C."/>
            <person name="Xu Y."/>
            <person name="Wang K."/>
            <person name="Zhou Z."/>
            <person name="Wang C."/>
            <person name="Geng S."/>
            <person name="Li B."/>
            <person name="Dong Q."/>
            <person name="Hou Y."/>
            <person name="Wang H."/>
            <person name="Ai P."/>
            <person name="Liu Z."/>
            <person name="Yi F."/>
            <person name="Sun M."/>
            <person name="An G."/>
            <person name="Cheng J."/>
            <person name="Zhang Y."/>
            <person name="Shi Q."/>
            <person name="Xie Y."/>
            <person name="Shi X."/>
            <person name="Chang Y."/>
            <person name="Huang F."/>
            <person name="Chen Y."/>
            <person name="Hong S."/>
            <person name="Mi L."/>
            <person name="Sun Q."/>
            <person name="Zhang L."/>
            <person name="Zhou B."/>
            <person name="Peng R."/>
            <person name="Zhang X."/>
            <person name="Liu F."/>
        </authorList>
    </citation>
    <scope>NUCLEOTIDE SEQUENCE [LARGE SCALE GENOMIC DNA]</scope>
    <source>
        <strain evidence="2">cv. PA1801</strain>
    </source>
</reference>
<evidence type="ECO:0000313" key="2">
    <source>
        <dbReference type="Proteomes" id="UP000325315"/>
    </source>
</evidence>
<dbReference type="OrthoDB" id="1935089at2759"/>
<keyword evidence="2" id="KW-1185">Reference proteome</keyword>
<dbReference type="AlphaFoldDB" id="A0A5B6WG36"/>
<organism evidence="1 2">
    <name type="scientific">Gossypium australe</name>
    <dbReference type="NCBI Taxonomy" id="47621"/>
    <lineage>
        <taxon>Eukaryota</taxon>
        <taxon>Viridiplantae</taxon>
        <taxon>Streptophyta</taxon>
        <taxon>Embryophyta</taxon>
        <taxon>Tracheophyta</taxon>
        <taxon>Spermatophyta</taxon>
        <taxon>Magnoliopsida</taxon>
        <taxon>eudicotyledons</taxon>
        <taxon>Gunneridae</taxon>
        <taxon>Pentapetalae</taxon>
        <taxon>rosids</taxon>
        <taxon>malvids</taxon>
        <taxon>Malvales</taxon>
        <taxon>Malvaceae</taxon>
        <taxon>Malvoideae</taxon>
        <taxon>Gossypium</taxon>
    </lineage>
</organism>
<evidence type="ECO:0000313" key="1">
    <source>
        <dbReference type="EMBL" id="KAA3479802.1"/>
    </source>
</evidence>
<comment type="caution">
    <text evidence="1">The sequence shown here is derived from an EMBL/GenBank/DDBJ whole genome shotgun (WGS) entry which is preliminary data.</text>
</comment>
<name>A0A5B6WG36_9ROSI</name>
<accession>A0A5B6WG36</accession>
<proteinExistence type="predicted"/>
<protein>
    <submittedName>
        <fullName evidence="1">Retrovirus-related Pol polyprotein LINE-1</fullName>
    </submittedName>
</protein>